<dbReference type="PROSITE" id="PS50835">
    <property type="entry name" value="IG_LIKE"/>
    <property type="match status" value="1"/>
</dbReference>
<dbReference type="GO" id="GO:0003700">
    <property type="term" value="F:DNA-binding transcription factor activity"/>
    <property type="evidence" value="ECO:0007669"/>
    <property type="project" value="UniProtKB-UniRule"/>
</dbReference>
<evidence type="ECO:0000259" key="12">
    <source>
        <dbReference type="PROSITE" id="PS51688"/>
    </source>
</evidence>
<feature type="region of interest" description="Disordered" evidence="8">
    <location>
        <begin position="25"/>
        <end position="52"/>
    </location>
</feature>
<dbReference type="Pfam" id="PF13888">
    <property type="entry name" value="MRF_C2"/>
    <property type="match status" value="1"/>
</dbReference>
<dbReference type="InterPro" id="IPR024061">
    <property type="entry name" value="NDT80_DNA-bd_dom"/>
</dbReference>
<evidence type="ECO:0000313" key="13">
    <source>
        <dbReference type="EMBL" id="VDK67840.1"/>
    </source>
</evidence>
<evidence type="ECO:0000256" key="2">
    <source>
        <dbReference type="ARBA" id="ARBA00008221"/>
    </source>
</evidence>
<protein>
    <recommendedName>
        <fullName evidence="15">NDT80 domain-containing protein</fullName>
    </recommendedName>
</protein>
<dbReference type="InterPro" id="IPR036388">
    <property type="entry name" value="WH-like_DNA-bd_sf"/>
</dbReference>
<dbReference type="Pfam" id="PF13887">
    <property type="entry name" value="MYRF_ICA"/>
    <property type="match status" value="1"/>
</dbReference>
<feature type="transmembrane region" description="Helical" evidence="9">
    <location>
        <begin position="642"/>
        <end position="662"/>
    </location>
</feature>
<dbReference type="InterPro" id="IPR008967">
    <property type="entry name" value="p53-like_TF_DNA-bd_sf"/>
</dbReference>
<organism evidence="13 14">
    <name type="scientific">Litomosoides sigmodontis</name>
    <name type="common">Filarial nematode worm</name>
    <dbReference type="NCBI Taxonomy" id="42156"/>
    <lineage>
        <taxon>Eukaryota</taxon>
        <taxon>Metazoa</taxon>
        <taxon>Ecdysozoa</taxon>
        <taxon>Nematoda</taxon>
        <taxon>Chromadorea</taxon>
        <taxon>Rhabditida</taxon>
        <taxon>Spirurina</taxon>
        <taxon>Spiruromorpha</taxon>
        <taxon>Filarioidea</taxon>
        <taxon>Onchocercidae</taxon>
        <taxon>Litomosoides</taxon>
    </lineage>
</organism>
<dbReference type="GO" id="GO:0016540">
    <property type="term" value="P:protein autoprocessing"/>
    <property type="evidence" value="ECO:0007669"/>
    <property type="project" value="InterPro"/>
</dbReference>
<dbReference type="Gene3D" id="1.10.10.10">
    <property type="entry name" value="Winged helix-like DNA-binding domain superfamily/Winged helix DNA-binding domain"/>
    <property type="match status" value="1"/>
</dbReference>
<dbReference type="GO" id="GO:0005789">
    <property type="term" value="C:endoplasmic reticulum membrane"/>
    <property type="evidence" value="ECO:0007669"/>
    <property type="project" value="TreeGrafter"/>
</dbReference>
<dbReference type="EMBL" id="UYRX01000005">
    <property type="protein sequence ID" value="VDK67840.1"/>
    <property type="molecule type" value="Genomic_DNA"/>
</dbReference>
<dbReference type="OMA" id="CHNPGAS"/>
<evidence type="ECO:0000313" key="14">
    <source>
        <dbReference type="Proteomes" id="UP000277928"/>
    </source>
</evidence>
<comment type="similarity">
    <text evidence="2">Belongs to the MRF family.</text>
</comment>
<dbReference type="PROSITE" id="PS51688">
    <property type="entry name" value="ICA"/>
    <property type="match status" value="1"/>
</dbReference>
<feature type="domain" description="NDT80" evidence="11">
    <location>
        <begin position="135"/>
        <end position="402"/>
    </location>
</feature>
<sequence length="932" mass="104287">MLNFNLRVRTIIILTFQLRLPDSPPITDISGAGSSGSPSSASDSPYSPDNYQNYQLIHGTQQNGNGLILGIRPDLATHMLVPQELLQQNHLGNRILQHVLPSPQSDFVSGGGGYPPQSTPSALPQVSPPTVVNMRPLNNAYLIQNNDYQIDPYSNVINSTASEGDGSSSQTDGQISRKRVFSLPSQLTVISSPVTAVEDFDDSFHQQAIKFTAFNEEHWATLYDINQRPLHQLEMHVVADKGFNYSTMDNCFVNQKKNHFQISVHIEAIDNHPPNFVKIGNELKMVKEFKLAFCGVKSEMPTSEIQIKQSTTDRRPVPHDPVSLEIHERRMTKVTVPRLHFSETTMNNQRKNGRPNPDQKYFLLVVRLIACTADGHDAIVQAYQSEKVIVRASNPGQFEPPDSDATWQKNGSTIYYNSGSVAIGTDRAVAPLTVGGDIYCSGVVHRPSDRRIKEQIHEVDTKSALSHLAQIRVVGYSYKPEIALKWGLSEENRHRVGVIAQELAEILPDAVTDNGDFLQVDDSRIFYETVAAATELYRLTGNLEHKIEAVEKLSHKLARLHRRKNKDIGSLASGLSDFGFSDKASFMSSHTSLASIAPSCLSHDKGNKERSKNREKHWHCRNPSCHRGEPPLCSSKVTQGTIVVLVGVMAICLLAMSTLYVLDWHNRTFGYHKRPYIVESTTTNGPMIEQGGKIGQIVQVKDNVWKPPIQPHAPPLSISCDYMYCHMFCCSKGDEYNMPNESNADKDEQTILNLQQQQSLLKVKDSEENQASPVARGLDFSSSASDTSIEIPDFNVTIDGRYCTSDSCKPRRGLYTYYIPISPTMPTVSLEIKFNVGDSGTYIDNCGSLRDFNQKPCNDEHAIRTVRGKQPIVQKVVEGIYELPVGNYMHSAYRFRVGYTTESCNMNESQRGRSFDEYNLIFYRNCQISMNF</sequence>
<feature type="compositionally biased region" description="Low complexity" evidence="8">
    <location>
        <begin position="30"/>
        <end position="49"/>
    </location>
</feature>
<dbReference type="PANTHER" id="PTHR13029:SF18">
    <property type="entry name" value="MYELIN REGULATORY FACTOR HOMOLOG 1"/>
    <property type="match status" value="1"/>
</dbReference>
<feature type="domain" description="Peptidase S74" evidence="12">
    <location>
        <begin position="448"/>
        <end position="547"/>
    </location>
</feature>
<proteinExistence type="inferred from homology"/>
<dbReference type="InterPro" id="IPR026932">
    <property type="entry name" value="MYRF_ICA"/>
</dbReference>
<dbReference type="PANTHER" id="PTHR13029">
    <property type="match status" value="1"/>
</dbReference>
<dbReference type="Pfam" id="PF05224">
    <property type="entry name" value="NDT80_PhoG"/>
    <property type="match status" value="1"/>
</dbReference>
<feature type="DNA-binding region" description="NDT80" evidence="7">
    <location>
        <begin position="135"/>
        <end position="402"/>
    </location>
</feature>
<reference evidence="13 14" key="1">
    <citation type="submission" date="2018-08" db="EMBL/GenBank/DDBJ databases">
        <authorList>
            <person name="Laetsch R D."/>
            <person name="Stevens L."/>
            <person name="Kumar S."/>
            <person name="Blaxter L. M."/>
        </authorList>
    </citation>
    <scope>NUCLEOTIDE SEQUENCE [LARGE SCALE GENOMIC DNA]</scope>
</reference>
<feature type="domain" description="Ig-like" evidence="10">
    <location>
        <begin position="337"/>
        <end position="440"/>
    </location>
</feature>
<dbReference type="InterPro" id="IPR007110">
    <property type="entry name" value="Ig-like_dom"/>
</dbReference>
<dbReference type="GO" id="GO:0045893">
    <property type="term" value="P:positive regulation of DNA-templated transcription"/>
    <property type="evidence" value="ECO:0007669"/>
    <property type="project" value="TreeGrafter"/>
</dbReference>
<dbReference type="Proteomes" id="UP000277928">
    <property type="component" value="Unassembled WGS sequence"/>
</dbReference>
<evidence type="ECO:0000259" key="10">
    <source>
        <dbReference type="PROSITE" id="PS50835"/>
    </source>
</evidence>
<dbReference type="Pfam" id="PF13884">
    <property type="entry name" value="Peptidase_S74"/>
    <property type="match status" value="1"/>
</dbReference>
<keyword evidence="6 9" id="KW-0472">Membrane</keyword>
<evidence type="ECO:0008006" key="15">
    <source>
        <dbReference type="Google" id="ProtNLM"/>
    </source>
</evidence>
<evidence type="ECO:0000256" key="4">
    <source>
        <dbReference type="ARBA" id="ARBA00022989"/>
    </source>
</evidence>
<dbReference type="OrthoDB" id="27041at2759"/>
<dbReference type="InterPro" id="IPR051577">
    <property type="entry name" value="MRF-like"/>
</dbReference>
<dbReference type="InterPro" id="IPR025719">
    <property type="entry name" value="MYRF_C2"/>
</dbReference>
<evidence type="ECO:0000256" key="5">
    <source>
        <dbReference type="ARBA" id="ARBA00023125"/>
    </source>
</evidence>
<dbReference type="SUPFAM" id="SSF49417">
    <property type="entry name" value="p53-like transcription factors"/>
    <property type="match status" value="1"/>
</dbReference>
<dbReference type="STRING" id="42156.A0A3P6SIK4"/>
<keyword evidence="14" id="KW-1185">Reference proteome</keyword>
<keyword evidence="4 9" id="KW-1133">Transmembrane helix</keyword>
<dbReference type="PROSITE" id="PS51517">
    <property type="entry name" value="NDT80"/>
    <property type="match status" value="1"/>
</dbReference>
<feature type="region of interest" description="Disordered" evidence="8">
    <location>
        <begin position="106"/>
        <end position="125"/>
    </location>
</feature>
<name>A0A3P6SIK4_LITSI</name>
<dbReference type="InterPro" id="IPR030392">
    <property type="entry name" value="S74_ICA"/>
</dbReference>
<accession>A0A3P6SIK4</accession>
<evidence type="ECO:0000256" key="3">
    <source>
        <dbReference type="ARBA" id="ARBA00022692"/>
    </source>
</evidence>
<evidence type="ECO:0000256" key="6">
    <source>
        <dbReference type="ARBA" id="ARBA00023136"/>
    </source>
</evidence>
<dbReference type="InterPro" id="IPR037141">
    <property type="entry name" value="NDT80_DNA-bd_dom_sf"/>
</dbReference>
<dbReference type="GO" id="GO:0005634">
    <property type="term" value="C:nucleus"/>
    <property type="evidence" value="ECO:0007669"/>
    <property type="project" value="TreeGrafter"/>
</dbReference>
<comment type="subcellular location">
    <subcellularLocation>
        <location evidence="1">Membrane</location>
        <topology evidence="1">Single-pass membrane protein</topology>
    </subcellularLocation>
</comment>
<evidence type="ECO:0000259" key="11">
    <source>
        <dbReference type="PROSITE" id="PS51517"/>
    </source>
</evidence>
<dbReference type="AlphaFoldDB" id="A0A3P6SIK4"/>
<evidence type="ECO:0000256" key="9">
    <source>
        <dbReference type="SAM" id="Phobius"/>
    </source>
</evidence>
<keyword evidence="5 7" id="KW-0238">DNA-binding</keyword>
<gene>
    <name evidence="13" type="ORF">NLS_LOCUS198</name>
</gene>
<dbReference type="GO" id="GO:0043565">
    <property type="term" value="F:sequence-specific DNA binding"/>
    <property type="evidence" value="ECO:0007669"/>
    <property type="project" value="TreeGrafter"/>
</dbReference>
<evidence type="ECO:0000256" key="1">
    <source>
        <dbReference type="ARBA" id="ARBA00004167"/>
    </source>
</evidence>
<evidence type="ECO:0000256" key="7">
    <source>
        <dbReference type="PROSITE-ProRule" id="PRU00850"/>
    </source>
</evidence>
<dbReference type="Gene3D" id="2.60.40.1390">
    <property type="entry name" value="NDT80 DNA-binding domain"/>
    <property type="match status" value="2"/>
</dbReference>
<evidence type="ECO:0000256" key="8">
    <source>
        <dbReference type="SAM" id="MobiDB-lite"/>
    </source>
</evidence>
<keyword evidence="3 9" id="KW-0812">Transmembrane</keyword>